<evidence type="ECO:0000313" key="8">
    <source>
        <dbReference type="Proteomes" id="UP001597040"/>
    </source>
</evidence>
<dbReference type="SUPFAM" id="SSF51735">
    <property type="entry name" value="NAD(P)-binding Rossmann-fold domains"/>
    <property type="match status" value="1"/>
</dbReference>
<keyword evidence="8" id="KW-1185">Reference proteome</keyword>
<evidence type="ECO:0000256" key="1">
    <source>
        <dbReference type="ARBA" id="ARBA00005854"/>
    </source>
</evidence>
<sequence>MIFVEKAIYFDDISNELKKIVLKNKPIDLEILFWNELSDVQKDQETIDTDYFILTAFQVDDKLLRKAKSLKFIQKVGIGVDNIDLNTAERLSIPVSNTPGGNSISVAELTILFILTLYRRLVEIDQRTKAGNWDSWKFRSSSFELNGKIHGLIGMGNIGLEAAKRSSSFGTKIVYYDTRRLSKEKEREVNAEYMSLDKVLQTSDIVSLHVPLIPQTRNIINKEKMKQMKRNAILINVARGGIVNEADLYECLSNQTISGAAIDAWETEPIPKDNKLLLLDNVVATPHIGGGTADTFNRVINMGFENIKRVRKGKAAHHIVNNFQVKDHN</sequence>
<gene>
    <name evidence="7" type="ORF">ACFQ3N_13190</name>
</gene>
<feature type="domain" description="D-isomer specific 2-hydroxyacid dehydrogenase catalytic" evidence="5">
    <location>
        <begin position="30"/>
        <end position="321"/>
    </location>
</feature>
<evidence type="ECO:0000259" key="5">
    <source>
        <dbReference type="Pfam" id="PF00389"/>
    </source>
</evidence>
<protein>
    <submittedName>
        <fullName evidence="7">2-hydroxyacid dehydrogenase</fullName>
    </submittedName>
</protein>
<dbReference type="SUPFAM" id="SSF52283">
    <property type="entry name" value="Formate/glycerate dehydrogenase catalytic domain-like"/>
    <property type="match status" value="1"/>
</dbReference>
<dbReference type="InterPro" id="IPR029753">
    <property type="entry name" value="D-isomer_DH_CS"/>
</dbReference>
<evidence type="ECO:0000256" key="4">
    <source>
        <dbReference type="RuleBase" id="RU003719"/>
    </source>
</evidence>
<dbReference type="RefSeq" id="WP_390363001.1">
    <property type="nucleotide sequence ID" value="NZ_JBHTKJ010000035.1"/>
</dbReference>
<organism evidence="7 8">
    <name type="scientific">Virgibacillus byunsanensis</name>
    <dbReference type="NCBI Taxonomy" id="570945"/>
    <lineage>
        <taxon>Bacteria</taxon>
        <taxon>Bacillati</taxon>
        <taxon>Bacillota</taxon>
        <taxon>Bacilli</taxon>
        <taxon>Bacillales</taxon>
        <taxon>Bacillaceae</taxon>
        <taxon>Virgibacillus</taxon>
    </lineage>
</organism>
<dbReference type="InterPro" id="IPR050418">
    <property type="entry name" value="D-iso_2-hydroxyacid_DH_PdxB"/>
</dbReference>
<feature type="domain" description="D-isomer specific 2-hydroxyacid dehydrogenase NAD-binding" evidence="6">
    <location>
        <begin position="113"/>
        <end position="289"/>
    </location>
</feature>
<evidence type="ECO:0000256" key="2">
    <source>
        <dbReference type="ARBA" id="ARBA00023002"/>
    </source>
</evidence>
<dbReference type="PANTHER" id="PTHR43761">
    <property type="entry name" value="D-ISOMER SPECIFIC 2-HYDROXYACID DEHYDROGENASE FAMILY PROTEIN (AFU_ORTHOLOGUE AFUA_1G13630)"/>
    <property type="match status" value="1"/>
</dbReference>
<reference evidence="8" key="1">
    <citation type="journal article" date="2019" name="Int. J. Syst. Evol. Microbiol.">
        <title>The Global Catalogue of Microorganisms (GCM) 10K type strain sequencing project: providing services to taxonomists for standard genome sequencing and annotation.</title>
        <authorList>
            <consortium name="The Broad Institute Genomics Platform"/>
            <consortium name="The Broad Institute Genome Sequencing Center for Infectious Disease"/>
            <person name="Wu L."/>
            <person name="Ma J."/>
        </authorList>
    </citation>
    <scope>NUCLEOTIDE SEQUENCE [LARGE SCALE GENOMIC DNA]</scope>
    <source>
        <strain evidence="8">CCUG 56754</strain>
    </source>
</reference>
<evidence type="ECO:0000313" key="7">
    <source>
        <dbReference type="EMBL" id="MFD1039340.1"/>
    </source>
</evidence>
<comment type="similarity">
    <text evidence="1 4">Belongs to the D-isomer specific 2-hydroxyacid dehydrogenase family.</text>
</comment>
<keyword evidence="3" id="KW-0520">NAD</keyword>
<name>A0ABW3LR59_9BACI</name>
<evidence type="ECO:0000256" key="3">
    <source>
        <dbReference type="ARBA" id="ARBA00023027"/>
    </source>
</evidence>
<accession>A0ABW3LR59</accession>
<dbReference type="InterPro" id="IPR006140">
    <property type="entry name" value="D-isomer_DH_NAD-bd"/>
</dbReference>
<proteinExistence type="inferred from homology"/>
<dbReference type="InterPro" id="IPR036291">
    <property type="entry name" value="NAD(P)-bd_dom_sf"/>
</dbReference>
<comment type="caution">
    <text evidence="7">The sequence shown here is derived from an EMBL/GenBank/DDBJ whole genome shotgun (WGS) entry which is preliminary data.</text>
</comment>
<dbReference type="Pfam" id="PF00389">
    <property type="entry name" value="2-Hacid_dh"/>
    <property type="match status" value="1"/>
</dbReference>
<dbReference type="InterPro" id="IPR006139">
    <property type="entry name" value="D-isomer_2_OHA_DH_cat_dom"/>
</dbReference>
<dbReference type="PROSITE" id="PS00671">
    <property type="entry name" value="D_2_HYDROXYACID_DH_3"/>
    <property type="match status" value="1"/>
</dbReference>
<dbReference type="CDD" id="cd12175">
    <property type="entry name" value="2-Hacid_dh_11"/>
    <property type="match status" value="1"/>
</dbReference>
<keyword evidence="2 4" id="KW-0560">Oxidoreductase</keyword>
<dbReference type="Proteomes" id="UP001597040">
    <property type="component" value="Unassembled WGS sequence"/>
</dbReference>
<dbReference type="Gene3D" id="3.40.50.720">
    <property type="entry name" value="NAD(P)-binding Rossmann-like Domain"/>
    <property type="match status" value="2"/>
</dbReference>
<dbReference type="PROSITE" id="PS00670">
    <property type="entry name" value="D_2_HYDROXYACID_DH_2"/>
    <property type="match status" value="1"/>
</dbReference>
<dbReference type="EMBL" id="JBHTKJ010000035">
    <property type="protein sequence ID" value="MFD1039340.1"/>
    <property type="molecule type" value="Genomic_DNA"/>
</dbReference>
<evidence type="ECO:0000259" key="6">
    <source>
        <dbReference type="Pfam" id="PF02826"/>
    </source>
</evidence>
<dbReference type="Pfam" id="PF02826">
    <property type="entry name" value="2-Hacid_dh_C"/>
    <property type="match status" value="1"/>
</dbReference>
<dbReference type="PANTHER" id="PTHR43761:SF1">
    <property type="entry name" value="D-ISOMER SPECIFIC 2-HYDROXYACID DEHYDROGENASE CATALYTIC DOMAIN-CONTAINING PROTEIN-RELATED"/>
    <property type="match status" value="1"/>
</dbReference>